<dbReference type="Gene3D" id="3.30.70.1290">
    <property type="entry name" value="Transposase IS200-like"/>
    <property type="match status" value="1"/>
</dbReference>
<evidence type="ECO:0000313" key="3">
    <source>
        <dbReference type="Proteomes" id="UP001500547"/>
    </source>
</evidence>
<accession>A0ABP9QAS5</accession>
<dbReference type="SMART" id="SM01321">
    <property type="entry name" value="Y1_Tnp"/>
    <property type="match status" value="1"/>
</dbReference>
<dbReference type="Pfam" id="PF01797">
    <property type="entry name" value="Y1_Tnp"/>
    <property type="match status" value="1"/>
</dbReference>
<dbReference type="InterPro" id="IPR002686">
    <property type="entry name" value="Transposase_17"/>
</dbReference>
<protein>
    <submittedName>
        <fullName evidence="2">Transposase</fullName>
    </submittedName>
</protein>
<organism evidence="2 3">
    <name type="scientific">Viridibacterium curvum</name>
    <dbReference type="NCBI Taxonomy" id="1101404"/>
    <lineage>
        <taxon>Bacteria</taxon>
        <taxon>Pseudomonadati</taxon>
        <taxon>Pseudomonadota</taxon>
        <taxon>Betaproteobacteria</taxon>
        <taxon>Rhodocyclales</taxon>
        <taxon>Rhodocyclaceae</taxon>
        <taxon>Viridibacterium</taxon>
    </lineage>
</organism>
<gene>
    <name evidence="2" type="ORF">GCM10025770_05830</name>
</gene>
<dbReference type="PANTHER" id="PTHR36966:SF1">
    <property type="entry name" value="REP-ASSOCIATED TYROSINE TRANSPOSASE"/>
    <property type="match status" value="1"/>
</dbReference>
<evidence type="ECO:0000313" key="2">
    <source>
        <dbReference type="EMBL" id="GAA5159492.1"/>
    </source>
</evidence>
<evidence type="ECO:0000259" key="1">
    <source>
        <dbReference type="SMART" id="SM01321"/>
    </source>
</evidence>
<dbReference type="EMBL" id="BAABLD010000002">
    <property type="protein sequence ID" value="GAA5159492.1"/>
    <property type="molecule type" value="Genomic_DNA"/>
</dbReference>
<comment type="caution">
    <text evidence="2">The sequence shown here is derived from an EMBL/GenBank/DDBJ whole genome shotgun (WGS) entry which is preliminary data.</text>
</comment>
<dbReference type="NCBIfam" id="NF047646">
    <property type="entry name" value="REP_Tyr_transpos"/>
    <property type="match status" value="1"/>
</dbReference>
<reference evidence="3" key="1">
    <citation type="journal article" date="2019" name="Int. J. Syst. Evol. Microbiol.">
        <title>The Global Catalogue of Microorganisms (GCM) 10K type strain sequencing project: providing services to taxonomists for standard genome sequencing and annotation.</title>
        <authorList>
            <consortium name="The Broad Institute Genomics Platform"/>
            <consortium name="The Broad Institute Genome Sequencing Center for Infectious Disease"/>
            <person name="Wu L."/>
            <person name="Ma J."/>
        </authorList>
    </citation>
    <scope>NUCLEOTIDE SEQUENCE [LARGE SCALE GENOMIC DNA]</scope>
    <source>
        <strain evidence="3">JCM 18715</strain>
    </source>
</reference>
<dbReference type="InterPro" id="IPR036515">
    <property type="entry name" value="Transposase_17_sf"/>
</dbReference>
<dbReference type="Proteomes" id="UP001500547">
    <property type="component" value="Unassembled WGS sequence"/>
</dbReference>
<dbReference type="PANTHER" id="PTHR36966">
    <property type="entry name" value="REP-ASSOCIATED TYROSINE TRANSPOSASE"/>
    <property type="match status" value="1"/>
</dbReference>
<proteinExistence type="predicted"/>
<sequence>MICATEVAPTGWEGAMSYAQLRRGRVSEASRAYLVTAVTAGRVPRFESLLAARAVVRVMRGLHDEGWVESRAWVVMPDHLHWLFVLGEEASLAGVMQRLKGSSARAVNLLEGRTGALWQSAYHDHAVRAEEDLRAIARYVVANPLRAGLVTDIGLYPHWDAVWLDPLVG</sequence>
<dbReference type="SUPFAM" id="SSF143422">
    <property type="entry name" value="Transposase IS200-like"/>
    <property type="match status" value="1"/>
</dbReference>
<name>A0ABP9QAS5_9RHOO</name>
<dbReference type="InterPro" id="IPR052715">
    <property type="entry name" value="RAYT_transposase"/>
</dbReference>
<keyword evidence="3" id="KW-1185">Reference proteome</keyword>
<feature type="domain" description="Transposase IS200-like" evidence="1">
    <location>
        <begin position="28"/>
        <end position="143"/>
    </location>
</feature>